<dbReference type="EMBL" id="ML996575">
    <property type="protein sequence ID" value="KAF2756373.1"/>
    <property type="molecule type" value="Genomic_DNA"/>
</dbReference>
<dbReference type="RefSeq" id="XP_033598824.1">
    <property type="nucleotide sequence ID" value="XM_033749826.1"/>
</dbReference>
<organism evidence="1 2">
    <name type="scientific">Pseudovirgaria hyperparasitica</name>
    <dbReference type="NCBI Taxonomy" id="470096"/>
    <lineage>
        <taxon>Eukaryota</taxon>
        <taxon>Fungi</taxon>
        <taxon>Dikarya</taxon>
        <taxon>Ascomycota</taxon>
        <taxon>Pezizomycotina</taxon>
        <taxon>Dothideomycetes</taxon>
        <taxon>Dothideomycetes incertae sedis</taxon>
        <taxon>Acrospermales</taxon>
        <taxon>Acrospermaceae</taxon>
        <taxon>Pseudovirgaria</taxon>
    </lineage>
</organism>
<dbReference type="Proteomes" id="UP000799437">
    <property type="component" value="Unassembled WGS sequence"/>
</dbReference>
<reference evidence="1" key="1">
    <citation type="journal article" date="2020" name="Stud. Mycol.">
        <title>101 Dothideomycetes genomes: a test case for predicting lifestyles and emergence of pathogens.</title>
        <authorList>
            <person name="Haridas S."/>
            <person name="Albert R."/>
            <person name="Binder M."/>
            <person name="Bloem J."/>
            <person name="Labutti K."/>
            <person name="Salamov A."/>
            <person name="Andreopoulos B."/>
            <person name="Baker S."/>
            <person name="Barry K."/>
            <person name="Bills G."/>
            <person name="Bluhm B."/>
            <person name="Cannon C."/>
            <person name="Castanera R."/>
            <person name="Culley D."/>
            <person name="Daum C."/>
            <person name="Ezra D."/>
            <person name="Gonzalez J."/>
            <person name="Henrissat B."/>
            <person name="Kuo A."/>
            <person name="Liang C."/>
            <person name="Lipzen A."/>
            <person name="Lutzoni F."/>
            <person name="Magnuson J."/>
            <person name="Mondo S."/>
            <person name="Nolan M."/>
            <person name="Ohm R."/>
            <person name="Pangilinan J."/>
            <person name="Park H.-J."/>
            <person name="Ramirez L."/>
            <person name="Alfaro M."/>
            <person name="Sun H."/>
            <person name="Tritt A."/>
            <person name="Yoshinaga Y."/>
            <person name="Zwiers L.-H."/>
            <person name="Turgeon B."/>
            <person name="Goodwin S."/>
            <person name="Spatafora J."/>
            <person name="Crous P."/>
            <person name="Grigoriev I."/>
        </authorList>
    </citation>
    <scope>NUCLEOTIDE SEQUENCE</scope>
    <source>
        <strain evidence="1">CBS 121739</strain>
    </source>
</reference>
<dbReference type="GeneID" id="54490880"/>
<proteinExistence type="predicted"/>
<evidence type="ECO:0000313" key="2">
    <source>
        <dbReference type="Proteomes" id="UP000799437"/>
    </source>
</evidence>
<accession>A0A6A6W1F4</accession>
<evidence type="ECO:0000313" key="1">
    <source>
        <dbReference type="EMBL" id="KAF2756373.1"/>
    </source>
</evidence>
<keyword evidence="2" id="KW-1185">Reference proteome</keyword>
<dbReference type="AlphaFoldDB" id="A0A6A6W1F4"/>
<gene>
    <name evidence="1" type="ORF">EJ05DRAFT_63678</name>
</gene>
<protein>
    <submittedName>
        <fullName evidence="1">Uncharacterized protein</fullName>
    </submittedName>
</protein>
<name>A0A6A6W1F4_9PEZI</name>
<sequence>MVELPSIKSVFDTDGLQKNKEGWFCIPGHTNYIFQKDLVKWDEIVRHNDLRQRLERRHEDVSQSIFCRYMIKSPRGDCELPNFEIYCSTSLVNALIIVKQCKNLDEDGNGFANKIHMSRIIHDAIHDANANLDKPWSVVCVAFERVENLEFRRVIKNEPAVIVPGGDCSILDVQTLTDQGRAFVARIMDETLAKPISRALKDYAHEHEWKNDVVESLELNPNTWSNVRGWEAFLVVNLSS</sequence>